<dbReference type="AlphaFoldDB" id="A0A515CQI5"/>
<reference evidence="1 2" key="1">
    <citation type="submission" date="2018-11" db="EMBL/GenBank/DDBJ databases">
        <title>The first complete genome of Serratia liquefaciens isolated from metalophyte plant revel distinctness adaptive mechanisms in an extreme habitat.</title>
        <authorList>
            <person name="Caneschi W.L."/>
            <person name="Sanchez A.B."/>
            <person name="Felestrino E.B."/>
            <person name="Assis R.A.B."/>
            <person name="Lemes C.G.C."/>
            <person name="Cordeiro I.F."/>
            <person name="Fonseca N.P."/>
            <person name="Villa M."/>
            <person name="Vieira I.T."/>
            <person name="Moraes L.A."/>
            <person name="Kamino L.H.Y."/>
            <person name="do Carmo F."/>
            <person name="Garcia C.M."/>
            <person name="Almeida N.F."/>
            <person name="Silva R.S."/>
            <person name="Ferro J.A."/>
            <person name="Ferro M.I.T."/>
            <person name="Varani A.M."/>
            <person name="Ferreira R.M."/>
            <person name="dos Santos V.L."/>
            <person name="Silva U.C."/>
            <person name="Setubal J.C."/>
            <person name="Moreira L.M."/>
        </authorList>
    </citation>
    <scope>NUCLEOTIDE SEQUENCE [LARGE SCALE GENOMIC DNA]</scope>
    <source>
        <strain evidence="1 2">FG3</strain>
    </source>
</reference>
<dbReference type="Proteomes" id="UP000317572">
    <property type="component" value="Chromosome"/>
</dbReference>
<accession>A0A515CQI5</accession>
<sequence length="940" mass="101095">MPIVPTYQRQSQSQMAPVNTQDLRIPKDSAFTALADVGAKGLDVYQQERQKVDLADMQDKLNQFSQYADDLYNNPQNGLITLQGKNAIGQGEARAGQISNKAAEIRESLPEYMRPAFDQQIQPLGRSYGNKFRQYDVGQKQQYEGQVYTSGNELAEAQSRGLWGDPESFGELAKSRFDATDMYAQAYGMPEEWVVAQKVKVKERMAGAAIDDWIANDPQDFVSRNGELSDLGGVARASKGSKYGGQPGTTKGMVSAGNIDLLNRPKVKNDDESISTVRSISIGTDAGEVLIPTVSDDGKLLSDDEAITLYEKTGKNLGVFDNSDDATTYAESLHKQQENMYVVKPSASLGLSNNNPGNIEFSDKNPWEGQTGSDGRFAKFATPEHGIRALGKNLLSYNRLHGLDTIGEIITRWAPPKENDTDSYIKAICAQLGVGANDQIDVTNPRTLAALCAGIVKHENGSQPYTDEQLGAGVSAALGLSALQSQKRYTGNTVYDAASPQDQARANRYSMQVLEKQRAEFRGDLEGRIKDSEAAYLMGREAPNAPQLGEFIYAYGEKNGPATYEQFRDTQQLGSDIAAVQQLSPTAQQALLEMREPIPGEGFDAASKRQRILRQAVDTVNSARAADPIQYATSLSQVDPINIGNPTALQADLVKRASSAVDVSRKYQTPLTMFSKQEAAQLGEMLRTAPASQSVAYLDAMRQGLGTGVQYSAALQQISSYAPSSAVAGAIMGKSGRVAGNSNWGADTMVNPDDAAKTIIEGANARASLTTKVNGVENKTSGISIPKDTDLRPDFDSAIGSAFAGDATGAAQAYEVAKNYYAGLMARKGTFSGDYDKSAWTQAINVATGGVYDYNGQGEILLPWGMSESQFDSAVNVAWKSQIVDAGIKAPPGQYGLQSFGDSQYLIKLGAGYLLGKDGNPVVLSINSDRVRLGNGGIPQ</sequence>
<organism evidence="1 2">
    <name type="scientific">Serratia liquefaciens</name>
    <dbReference type="NCBI Taxonomy" id="614"/>
    <lineage>
        <taxon>Bacteria</taxon>
        <taxon>Pseudomonadati</taxon>
        <taxon>Pseudomonadota</taxon>
        <taxon>Gammaproteobacteria</taxon>
        <taxon>Enterobacterales</taxon>
        <taxon>Yersiniaceae</taxon>
        <taxon>Serratia</taxon>
    </lineage>
</organism>
<evidence type="ECO:0000313" key="1">
    <source>
        <dbReference type="EMBL" id="QDL30425.1"/>
    </source>
</evidence>
<gene>
    <name evidence="1" type="ORF">EGO53_00825</name>
</gene>
<name>A0A515CQI5_SERLI</name>
<proteinExistence type="predicted"/>
<protein>
    <submittedName>
        <fullName evidence="1">Uncharacterized protein</fullName>
    </submittedName>
</protein>
<evidence type="ECO:0000313" key="2">
    <source>
        <dbReference type="Proteomes" id="UP000317572"/>
    </source>
</evidence>
<dbReference type="RefSeq" id="WP_142814485.1">
    <property type="nucleotide sequence ID" value="NZ_CP033893.1"/>
</dbReference>
<dbReference type="EMBL" id="CP033893">
    <property type="protein sequence ID" value="QDL30425.1"/>
    <property type="molecule type" value="Genomic_DNA"/>
</dbReference>